<name>A0A0G3H093_9CORY</name>
<accession>A0A0G3H093</accession>
<evidence type="ECO:0000313" key="1">
    <source>
        <dbReference type="EMBL" id="AKK06165.1"/>
    </source>
</evidence>
<dbReference type="KEGG" id="cmv:CMUST_09245"/>
<dbReference type="PATRIC" id="fig|571915.4.peg.1959"/>
<organism evidence="1 2">
    <name type="scientific">Corynebacterium mustelae</name>
    <dbReference type="NCBI Taxonomy" id="571915"/>
    <lineage>
        <taxon>Bacteria</taxon>
        <taxon>Bacillati</taxon>
        <taxon>Actinomycetota</taxon>
        <taxon>Actinomycetes</taxon>
        <taxon>Mycobacteriales</taxon>
        <taxon>Corynebacteriaceae</taxon>
        <taxon>Corynebacterium</taxon>
    </lineage>
</organism>
<proteinExistence type="predicted"/>
<dbReference type="Proteomes" id="UP000035199">
    <property type="component" value="Chromosome"/>
</dbReference>
<reference evidence="1 2" key="1">
    <citation type="journal article" date="2015" name="Genome Announc.">
        <title>Complete Genome Sequence of the Type Strain Corynebacterium mustelae DSM 45274, Isolated from Various Tissues of a Male Ferret with Lethal Sepsis.</title>
        <authorList>
            <person name="Ruckert C."/>
            <person name="Eimer J."/>
            <person name="Winkler A."/>
            <person name="Tauch A."/>
        </authorList>
    </citation>
    <scope>NUCLEOTIDE SEQUENCE [LARGE SCALE GENOMIC DNA]</scope>
    <source>
        <strain evidence="1 2">DSM 45274</strain>
    </source>
</reference>
<dbReference type="AlphaFoldDB" id="A0A0G3H093"/>
<gene>
    <name evidence="1" type="ORF">CMUST_09245</name>
</gene>
<dbReference type="EMBL" id="CP011542">
    <property type="protein sequence ID" value="AKK06165.1"/>
    <property type="molecule type" value="Genomic_DNA"/>
</dbReference>
<dbReference type="RefSeq" id="WP_047262247.1">
    <property type="nucleotide sequence ID" value="NZ_CP011542.1"/>
</dbReference>
<dbReference type="InterPro" id="IPR016024">
    <property type="entry name" value="ARM-type_fold"/>
</dbReference>
<dbReference type="STRING" id="571915.CMUST_09245"/>
<dbReference type="InterPro" id="IPR011989">
    <property type="entry name" value="ARM-like"/>
</dbReference>
<dbReference type="SUPFAM" id="SSF48371">
    <property type="entry name" value="ARM repeat"/>
    <property type="match status" value="1"/>
</dbReference>
<protein>
    <submittedName>
        <fullName evidence="1">Uncharacterized protein</fullName>
    </submittedName>
</protein>
<sequence>MDFLDCYIACRTADPAQLWDWIMDEDQELRYAAGRQLQHEQFAAIVSAIEERLSLEFDPRSWEMMAFIIGQPQSQLTSDDIICICDILTRLLDSGNQAVTASVICALGHLYSNDLLGEQDFCRFEQVIRVACDRDDLDIRISLLFAIAFFPHRNFLADYVLQQIQRSRQDPFASQMVPWVLFALEYGPYPSNEADSFLIDIAGTAASDVAAEALAILLQREVDAAVALAEEYCVQRESSLAEDTELEIHDEVLRSLADSRDERLHEIYQRLNAVIEAID</sequence>
<dbReference type="Gene3D" id="1.25.10.10">
    <property type="entry name" value="Leucine-rich Repeat Variant"/>
    <property type="match status" value="1"/>
</dbReference>
<keyword evidence="2" id="KW-1185">Reference proteome</keyword>
<evidence type="ECO:0000313" key="2">
    <source>
        <dbReference type="Proteomes" id="UP000035199"/>
    </source>
</evidence>
<reference evidence="2" key="2">
    <citation type="submission" date="2015-05" db="EMBL/GenBank/DDBJ databases">
        <title>Complete genome sequence of Corynebacterium mustelae DSM 45274, isolated from various tissues of a male ferret with lethal sepsis.</title>
        <authorList>
            <person name="Ruckert C."/>
            <person name="Albersmeier A."/>
            <person name="Winkler A."/>
            <person name="Tauch A."/>
        </authorList>
    </citation>
    <scope>NUCLEOTIDE SEQUENCE [LARGE SCALE GENOMIC DNA]</scope>
    <source>
        <strain evidence="2">DSM 45274</strain>
    </source>
</reference>